<evidence type="ECO:0000313" key="1">
    <source>
        <dbReference type="EMBL" id="ACR10714.1"/>
    </source>
</evidence>
<evidence type="ECO:0000313" key="2">
    <source>
        <dbReference type="Proteomes" id="UP000009080"/>
    </source>
</evidence>
<dbReference type="Proteomes" id="UP000009080">
    <property type="component" value="Chromosome"/>
</dbReference>
<dbReference type="EMBL" id="CP001614">
    <property type="protein sequence ID" value="ACR10714.1"/>
    <property type="molecule type" value="Genomic_DNA"/>
</dbReference>
<dbReference type="HOGENOM" id="CLU_3240754_0_0_6"/>
<sequence>MLDAAVIKTRKMTCITFRNLYQHIYFQFELEIKYYISNFCRNE</sequence>
<name>C5BQL7_TERTT</name>
<dbReference type="KEGG" id="ttu:TERTU_3355"/>
<dbReference type="STRING" id="377629.TERTU_3355"/>
<gene>
    <name evidence="1" type="ordered locus">TERTU_3355</name>
</gene>
<reference evidence="1 2" key="1">
    <citation type="journal article" date="2009" name="PLoS ONE">
        <title>The complete genome of Teredinibacter turnerae T7901: an intracellular endosymbiont of marine wood-boring bivalves (shipworms).</title>
        <authorList>
            <person name="Yang J.C."/>
            <person name="Madupu R."/>
            <person name="Durkin A.S."/>
            <person name="Ekborg N.A."/>
            <person name="Pedamallu C.S."/>
            <person name="Hostetler J.B."/>
            <person name="Radune D."/>
            <person name="Toms B.S."/>
            <person name="Henrissat B."/>
            <person name="Coutinho P.M."/>
            <person name="Schwarz S."/>
            <person name="Field L."/>
            <person name="Trindade-Silva A.E."/>
            <person name="Soares C.A.G."/>
            <person name="Elshahawi S."/>
            <person name="Hanora A."/>
            <person name="Schmidt E.W."/>
            <person name="Haygood M.G."/>
            <person name="Posfai J."/>
            <person name="Benner J."/>
            <person name="Madinger C."/>
            <person name="Nove J."/>
            <person name="Anton B."/>
            <person name="Chaudhary K."/>
            <person name="Foster J."/>
            <person name="Holman A."/>
            <person name="Kumar S."/>
            <person name="Lessard P.A."/>
            <person name="Luyten Y.A."/>
            <person name="Slatko B."/>
            <person name="Wood N."/>
            <person name="Wu B."/>
            <person name="Teplitski M."/>
            <person name="Mougous J.D."/>
            <person name="Ward N."/>
            <person name="Eisen J.A."/>
            <person name="Badger J.H."/>
            <person name="Distel D.L."/>
        </authorList>
    </citation>
    <scope>NUCLEOTIDE SEQUENCE [LARGE SCALE GENOMIC DNA]</scope>
    <source>
        <strain evidence="2">ATCC 39867 / T7901</strain>
    </source>
</reference>
<protein>
    <submittedName>
        <fullName evidence="1">Uncharacterized protein</fullName>
    </submittedName>
</protein>
<organism evidence="1 2">
    <name type="scientific">Teredinibacter turnerae (strain ATCC 39867 / T7901)</name>
    <dbReference type="NCBI Taxonomy" id="377629"/>
    <lineage>
        <taxon>Bacteria</taxon>
        <taxon>Pseudomonadati</taxon>
        <taxon>Pseudomonadota</taxon>
        <taxon>Gammaproteobacteria</taxon>
        <taxon>Cellvibrionales</taxon>
        <taxon>Cellvibrionaceae</taxon>
        <taxon>Teredinibacter</taxon>
    </lineage>
</organism>
<keyword evidence="2" id="KW-1185">Reference proteome</keyword>
<dbReference type="AlphaFoldDB" id="C5BQL7"/>
<proteinExistence type="predicted"/>
<accession>C5BQL7</accession>